<evidence type="ECO:0000256" key="1">
    <source>
        <dbReference type="SAM" id="Phobius"/>
    </source>
</evidence>
<name>A0A1V4SYI9_9CLOT</name>
<gene>
    <name evidence="2" type="ORF">CLTHE_09990</name>
</gene>
<protein>
    <submittedName>
        <fullName evidence="2">Uncharacterized protein</fullName>
    </submittedName>
</protein>
<evidence type="ECO:0000313" key="2">
    <source>
        <dbReference type="EMBL" id="OPX48886.1"/>
    </source>
</evidence>
<keyword evidence="1" id="KW-1133">Transmembrane helix</keyword>
<dbReference type="EMBL" id="LTAY01000027">
    <property type="protein sequence ID" value="OPX48886.1"/>
    <property type="molecule type" value="Genomic_DNA"/>
</dbReference>
<feature type="transmembrane region" description="Helical" evidence="1">
    <location>
        <begin position="68"/>
        <end position="88"/>
    </location>
</feature>
<accession>A0A1V4SYI9</accession>
<feature type="transmembrane region" description="Helical" evidence="1">
    <location>
        <begin position="42"/>
        <end position="62"/>
    </location>
</feature>
<keyword evidence="1" id="KW-0472">Membrane</keyword>
<feature type="transmembrane region" description="Helical" evidence="1">
    <location>
        <begin position="6"/>
        <end position="21"/>
    </location>
</feature>
<keyword evidence="1" id="KW-0812">Transmembrane</keyword>
<evidence type="ECO:0000313" key="3">
    <source>
        <dbReference type="Proteomes" id="UP000191448"/>
    </source>
</evidence>
<comment type="caution">
    <text evidence="2">The sequence shown here is derived from an EMBL/GenBank/DDBJ whole genome shotgun (WGS) entry which is preliminary data.</text>
</comment>
<reference evidence="2 3" key="1">
    <citation type="submission" date="2016-02" db="EMBL/GenBank/DDBJ databases">
        <title>Genome sequence of Clostridium thermobutyricum DSM 4928.</title>
        <authorList>
            <person name="Poehlein A."/>
            <person name="Daniel R."/>
        </authorList>
    </citation>
    <scope>NUCLEOTIDE SEQUENCE [LARGE SCALE GENOMIC DNA]</scope>
    <source>
        <strain evidence="2 3">DSM 4928</strain>
    </source>
</reference>
<dbReference type="Proteomes" id="UP000191448">
    <property type="component" value="Unassembled WGS sequence"/>
</dbReference>
<sequence>MQILIYIVIIGLIFVLSKNIIKPFGAQLRLKRSADSITISNLAPITFTYVIVVLLILAYTLYDVKSLNPIILAISAVFIILAVTSGIVNSRIVMGNKEFSYMYSMMKFSEMTKIVITPNIKRSGRYDITIRKTNGGELKFSLDESKKEMFKDYMNKHGKRAIERN</sequence>
<dbReference type="AlphaFoldDB" id="A0A1V4SYI9"/>
<proteinExistence type="predicted"/>
<dbReference type="RefSeq" id="WP_080022280.1">
    <property type="nucleotide sequence ID" value="NZ_LTAY01000027.1"/>
</dbReference>
<organism evidence="2 3">
    <name type="scientific">Clostridium thermobutyricum DSM 4928</name>
    <dbReference type="NCBI Taxonomy" id="1121339"/>
    <lineage>
        <taxon>Bacteria</taxon>
        <taxon>Bacillati</taxon>
        <taxon>Bacillota</taxon>
        <taxon>Clostridia</taxon>
        <taxon>Eubacteriales</taxon>
        <taxon>Clostridiaceae</taxon>
        <taxon>Clostridium</taxon>
    </lineage>
</organism>